<dbReference type="AlphaFoldDB" id="A0A7G6T0V6"/>
<accession>A0A7G6T0V6</accession>
<proteinExistence type="predicted"/>
<dbReference type="EMBL" id="CP050296">
    <property type="protein sequence ID" value="QND60388.1"/>
    <property type="molecule type" value="Genomic_DNA"/>
</dbReference>
<evidence type="ECO:0000313" key="1">
    <source>
        <dbReference type="EMBL" id="QND60388.1"/>
    </source>
</evidence>
<name>A0A7G6T0V6_9HYPH</name>
<protein>
    <recommendedName>
        <fullName evidence="3">DUF2793 domain-containing protein</fullName>
    </recommendedName>
</protein>
<evidence type="ECO:0008006" key="3">
    <source>
        <dbReference type="Google" id="ProtNLM"/>
    </source>
</evidence>
<gene>
    <name evidence="1" type="ORF">HB778_30450</name>
</gene>
<organism evidence="1 2">
    <name type="scientific">Mesorhizobium huakuii</name>
    <dbReference type="NCBI Taxonomy" id="28104"/>
    <lineage>
        <taxon>Bacteria</taxon>
        <taxon>Pseudomonadati</taxon>
        <taxon>Pseudomonadota</taxon>
        <taxon>Alphaproteobacteria</taxon>
        <taxon>Hyphomicrobiales</taxon>
        <taxon>Phyllobacteriaceae</taxon>
        <taxon>Mesorhizobium</taxon>
    </lineage>
</organism>
<dbReference type="Proteomes" id="UP000515465">
    <property type="component" value="Chromosome"/>
</dbReference>
<evidence type="ECO:0000313" key="2">
    <source>
        <dbReference type="Proteomes" id="UP000515465"/>
    </source>
</evidence>
<dbReference type="RefSeq" id="WP_183459264.1">
    <property type="nucleotide sequence ID" value="NZ_CP050296.1"/>
</dbReference>
<reference evidence="2" key="1">
    <citation type="journal article" date="2020" name="Mol. Plant Microbe">
        <title>Rhizobial microsymbionts of the narrowly endemic Oxytropis species growing in Kamchatka are characterized by significant genetic diversity and possess a set of genes that are associated with T3SS and T6SS secretion systems and can affect the development of symbiosis.</title>
        <authorList>
            <person name="Safronova V."/>
            <person name="Guro P."/>
            <person name="Sazanova A."/>
            <person name="Kuznetsova I."/>
            <person name="Belimov A."/>
            <person name="Yakubov V."/>
            <person name="Chirak E."/>
            <person name="Afonin A."/>
            <person name="Gogolev Y."/>
            <person name="Andronov E."/>
            <person name="Tikhonovich I."/>
        </authorList>
    </citation>
    <scope>NUCLEOTIDE SEQUENCE [LARGE SCALE GENOMIC DNA]</scope>
    <source>
        <strain evidence="2">583</strain>
    </source>
</reference>
<sequence>MSLKLSNNATSLLANTINNLSTSVVITSGDEGNFPTLGIGDWCPITLTDGAGNLEIMRCTARAGVTLTVVRGQEGTTAKNFVAGTTRVDGTLTAAALLALDLTAFTGKLPVAMGGTNASTPMEAFDNLSTISTPMASANIVDLAAATGVYVVVTGNVGITGFGTEQAGARRKVKFTGTPLLTHNATSLILITGANIQVEANDMAELESLGAGNWQMLSYDRASGKPVFGALGVTVDNEIVRADGVAGAAQGSGVTIGDDKVIAGATGLKLESTDAGATSGPNVELYRNSATPADADLLSDLMWYANITPTVKTLVAGMRAILLSATTGATLLEWRTNVASAVARRMALGAGLFMNGALGGDKGVDTINAGGFFLNGLPTSAKMLAGLKVEVLSATQVQVTAAGGLSVTADITVAGLNGLDTGAEAANTWPNVWLIWNGTTAAALLSLSATAPTMPATYTQKLRVGAVRNDAAANLLRTIQYGDRVQIINGTNPASPIAMKSGGSVGSVWEAVAWANFVPPTAGVILGWLQGGVGDGGKVFVAPNPNFSTSFANNAPVGNGNSGITGSNIFTNSQFEFCLETANFYYLSNAGGGSVYLHGWKDNL</sequence>